<evidence type="ECO:0000313" key="5">
    <source>
        <dbReference type="EMBL" id="KAF7337725.1"/>
    </source>
</evidence>
<dbReference type="FunFam" id="3.50.50.60:FF:000153">
    <property type="entry name" value="Salicylate hydroxylase, putative"/>
    <property type="match status" value="1"/>
</dbReference>
<dbReference type="InterPro" id="IPR002938">
    <property type="entry name" value="FAD-bd"/>
</dbReference>
<keyword evidence="1" id="KW-0285">Flavoprotein</keyword>
<evidence type="ECO:0000256" key="3">
    <source>
        <dbReference type="ARBA" id="ARBA00023002"/>
    </source>
</evidence>
<evidence type="ECO:0000256" key="2">
    <source>
        <dbReference type="ARBA" id="ARBA00022827"/>
    </source>
</evidence>
<sequence length="474" mass="51891">MFPKPPNGPDLVVVRTLPMVLLPISDDRRFHTYRLSFQTINTHFTCHMSVSKDFTIAIIGGGIAGLTLGIALHQRSIPVHIYEKAHHFGEIGAGVSFSSNAIDAMHVCHGGVHAAFARVATLNAWLSKSTVWFDYYDGMKSGASPEGSQKLFSITTPVGQNGLHRADFLDELVKLFPAEKAHFGKNFEEVSEGTDGKLVLKFADGTTAEADAVVGCDGIHSRVRRMVLGADHPSVEPVYTRKYAYRGAAPMDEAVAAIGEEKAKNAAFYLGNKGHVLTFAMKGGAQMNIVAFHDDPEPWTDTVHLTKWSTQGAALKDFEDFGPDVKKILGLTPPELNVWAIFDMGNPLPTFTKGRLVLTGDAAHATSPHHGSGAGFAIEDSAVLAELLADERVKTPEDIEVVFSAFNDVRLKRDHWLVKSSRFVGDCVEGMNPDIGMDWEKFHQEMVQRYDVVMGIDISKQAQLAKDNLHKRLA</sequence>
<protein>
    <submittedName>
        <fullName evidence="5">Salicylate hydroxylase</fullName>
    </submittedName>
</protein>
<dbReference type="Gene3D" id="3.50.50.60">
    <property type="entry name" value="FAD/NAD(P)-binding domain"/>
    <property type="match status" value="1"/>
</dbReference>
<dbReference type="GO" id="GO:0071949">
    <property type="term" value="F:FAD binding"/>
    <property type="evidence" value="ECO:0007669"/>
    <property type="project" value="InterPro"/>
</dbReference>
<accession>A0A8H6XAJ8</accession>
<proteinExistence type="predicted"/>
<dbReference type="InterPro" id="IPR036188">
    <property type="entry name" value="FAD/NAD-bd_sf"/>
</dbReference>
<dbReference type="GO" id="GO:0016491">
    <property type="term" value="F:oxidoreductase activity"/>
    <property type="evidence" value="ECO:0007669"/>
    <property type="project" value="UniProtKB-KW"/>
</dbReference>
<keyword evidence="6" id="KW-1185">Reference proteome</keyword>
<dbReference type="PRINTS" id="PR00420">
    <property type="entry name" value="RNGMNOXGNASE"/>
</dbReference>
<dbReference type="SUPFAM" id="SSF51905">
    <property type="entry name" value="FAD/NAD(P)-binding domain"/>
    <property type="match status" value="1"/>
</dbReference>
<dbReference type="AlphaFoldDB" id="A0A8H6XAJ8"/>
<dbReference type="GO" id="GO:0044550">
    <property type="term" value="P:secondary metabolite biosynthetic process"/>
    <property type="evidence" value="ECO:0007669"/>
    <property type="project" value="TreeGrafter"/>
</dbReference>
<evidence type="ECO:0000259" key="4">
    <source>
        <dbReference type="Pfam" id="PF01494"/>
    </source>
</evidence>
<dbReference type="EMBL" id="JACAZH010000033">
    <property type="protein sequence ID" value="KAF7337725.1"/>
    <property type="molecule type" value="Genomic_DNA"/>
</dbReference>
<name>A0A8H6XAJ8_9AGAR</name>
<keyword evidence="2" id="KW-0274">FAD</keyword>
<organism evidence="5 6">
    <name type="scientific">Mycena sanguinolenta</name>
    <dbReference type="NCBI Taxonomy" id="230812"/>
    <lineage>
        <taxon>Eukaryota</taxon>
        <taxon>Fungi</taxon>
        <taxon>Dikarya</taxon>
        <taxon>Basidiomycota</taxon>
        <taxon>Agaricomycotina</taxon>
        <taxon>Agaricomycetes</taxon>
        <taxon>Agaricomycetidae</taxon>
        <taxon>Agaricales</taxon>
        <taxon>Marasmiineae</taxon>
        <taxon>Mycenaceae</taxon>
        <taxon>Mycena</taxon>
    </lineage>
</organism>
<dbReference type="InterPro" id="IPR051104">
    <property type="entry name" value="FAD_monoxygenase"/>
</dbReference>
<evidence type="ECO:0000256" key="1">
    <source>
        <dbReference type="ARBA" id="ARBA00022630"/>
    </source>
</evidence>
<dbReference type="Proteomes" id="UP000623467">
    <property type="component" value="Unassembled WGS sequence"/>
</dbReference>
<dbReference type="PANTHER" id="PTHR46720:SF3">
    <property type="entry name" value="FAD-BINDING DOMAIN-CONTAINING PROTEIN-RELATED"/>
    <property type="match status" value="1"/>
</dbReference>
<dbReference type="OrthoDB" id="417877at2759"/>
<comment type="caution">
    <text evidence="5">The sequence shown here is derived from an EMBL/GenBank/DDBJ whole genome shotgun (WGS) entry which is preliminary data.</text>
</comment>
<dbReference type="SUPFAM" id="SSF54373">
    <property type="entry name" value="FAD-linked reductases, C-terminal domain"/>
    <property type="match status" value="1"/>
</dbReference>
<keyword evidence="3" id="KW-0560">Oxidoreductase</keyword>
<reference evidence="5" key="1">
    <citation type="submission" date="2020-05" db="EMBL/GenBank/DDBJ databases">
        <title>Mycena genomes resolve the evolution of fungal bioluminescence.</title>
        <authorList>
            <person name="Tsai I.J."/>
        </authorList>
    </citation>
    <scope>NUCLEOTIDE SEQUENCE</scope>
    <source>
        <strain evidence="5">160909Yilan</strain>
    </source>
</reference>
<dbReference type="PANTHER" id="PTHR46720">
    <property type="entry name" value="HYDROXYLASE, PUTATIVE (AFU_ORTHOLOGUE AFUA_3G01460)-RELATED"/>
    <property type="match status" value="1"/>
</dbReference>
<evidence type="ECO:0000313" key="6">
    <source>
        <dbReference type="Proteomes" id="UP000623467"/>
    </source>
</evidence>
<dbReference type="Pfam" id="PF01494">
    <property type="entry name" value="FAD_binding_3"/>
    <property type="match status" value="1"/>
</dbReference>
<gene>
    <name evidence="5" type="ORF">MSAN_02246100</name>
</gene>
<feature type="domain" description="FAD-binding" evidence="4">
    <location>
        <begin position="55"/>
        <end position="389"/>
    </location>
</feature>